<evidence type="ECO:0000256" key="5">
    <source>
        <dbReference type="SAM" id="MobiDB-lite"/>
    </source>
</evidence>
<feature type="compositionally biased region" description="Basic residues" evidence="5">
    <location>
        <begin position="839"/>
        <end position="848"/>
    </location>
</feature>
<name>A0A7I8WRF3_BURXY</name>
<sequence length="1064" mass="120837">MDRRRRTSATELYLKSLEEAKEFKEKRQLFYNNLRFFYKRKWNANLTVPFINGIPVDLFLLYDTVSNLGGSHRVTSLEKWGEVAKDVLGYGENSAGGDYCAKLLFVRYLSKFEQCELVGDVDDNEPELSSRSRVRGYTSFVSSECPTNTTKRNLVEDDGGYDRIVKGFCSRLPNEIDFCVNLCTILSAPGPHSLQIETFPSIINLLLAHIGIFDETSEYLEAEFKEFEKKLNRDFDRFWASLGIVDPEVLNMLRDPPGKEVTSEDIAVFPALRQVKMGDKEFKIHELRVNQVLNIFRNLSFEDLNRVALATSSVLVRFLTICIASDHYPLRNAALDTLGELANNVNLTESFMESYTYVVLRHIRSFFFADDRFLIVRAAEATGGFCNVMDNEAILCDFFDTDLAERFRDLMTIQDVLISSHILESLYLMSETGKTMCDKICNTPLMLPTLLNFTTVEGNKFTFSNLQGVKVVEYRDESERTQPPMQPYAIRTPIATSAPQTLQTRIVSSVQQIPTTPYRPHIVVNSKGEYPLPLPKTPLTAQLSKPAEMSSELRVEHYSKIWIRQNCQADPNGMVDRGDIYAAYVEHFRNTHKILSCSLLNFCKFIKDIFPAVDIKNNPETRTMCIEGIRFLRKEVRGTNQTNKTTRSLESNENIAPEKVVKKEPSDERCNGVVNNKPLCNGLSEVKKEANGQCNGLITPKTEVVENGNGKVNGIEHKENDGLSEKDSDTHEEELEGPHTSVDHEEIVETSESIEINGKEELLEDLEEDHKDGEMISGENKEAPTENGASKLPDENGTAKPAKEQTVKEHLEQKEILNGLIKKNKRPSDEVLQNGSPTKKQKTLKKKSNGIDSVIEDGTDTPSTSATISPSKMPQFMCEWDVCTRYFHNGQAMIYHVLHEHLEQVEQSLTLCRWPGCERTPRSRWSLITHLQDHHCNDAVLSNAQRKRKEMGEMNYIAQMKKLVETETPATNHAGYSKFAAYDAIRRHAFNFMSKEFTDEPEGPVTKNLRLTSCLILRNMATHSIDCRRKIRRYEGFFSYLAMSRMESSTAVAQLLGALNNVEA</sequence>
<dbReference type="GO" id="GO:0006355">
    <property type="term" value="P:regulation of DNA-templated transcription"/>
    <property type="evidence" value="ECO:0007669"/>
    <property type="project" value="InterPro"/>
</dbReference>
<feature type="compositionally biased region" description="Basic and acidic residues" evidence="5">
    <location>
        <begin position="801"/>
        <end position="815"/>
    </location>
</feature>
<feature type="domain" description="RFX-type winged-helix" evidence="7">
    <location>
        <begin position="559"/>
        <end position="633"/>
    </location>
</feature>
<dbReference type="OrthoDB" id="338531at2759"/>
<feature type="compositionally biased region" description="Basic and acidic residues" evidence="5">
    <location>
        <begin position="775"/>
        <end position="784"/>
    </location>
</feature>
<dbReference type="InterPro" id="IPR003150">
    <property type="entry name" value="DNA-bd_RFX"/>
</dbReference>
<dbReference type="SUPFAM" id="SSF48371">
    <property type="entry name" value="ARM repeat"/>
    <property type="match status" value="1"/>
</dbReference>
<dbReference type="InterPro" id="IPR036388">
    <property type="entry name" value="WH-like_DNA-bd_sf"/>
</dbReference>
<dbReference type="InterPro" id="IPR052406">
    <property type="entry name" value="Chromatin_Remodeling_Comp"/>
</dbReference>
<dbReference type="PROSITE" id="PS00028">
    <property type="entry name" value="ZINC_FINGER_C2H2_1"/>
    <property type="match status" value="1"/>
</dbReference>
<gene>
    <name evidence="8" type="ORF">BXYJ_LOCUS4131</name>
</gene>
<dbReference type="Gene3D" id="1.10.10.10">
    <property type="entry name" value="Winged helix-like DNA-binding domain superfamily/Winged helix DNA-binding domain"/>
    <property type="match status" value="1"/>
</dbReference>
<reference evidence="8" key="1">
    <citation type="submission" date="2020-09" db="EMBL/GenBank/DDBJ databases">
        <authorList>
            <person name="Kikuchi T."/>
        </authorList>
    </citation>
    <scope>NUCLEOTIDE SEQUENCE</scope>
    <source>
        <strain evidence="8">Ka4C1</strain>
    </source>
</reference>
<evidence type="ECO:0000259" key="6">
    <source>
        <dbReference type="PROSITE" id="PS51011"/>
    </source>
</evidence>
<dbReference type="GO" id="GO:0006325">
    <property type="term" value="P:chromatin organization"/>
    <property type="evidence" value="ECO:0007669"/>
    <property type="project" value="UniProtKB-KW"/>
</dbReference>
<dbReference type="PANTHER" id="PTHR22970">
    <property type="entry name" value="AT-RICH INTERACTIVE DOMAIN-CONTAINING PROTEIN 2"/>
    <property type="match status" value="1"/>
</dbReference>
<dbReference type="Gene3D" id="1.10.150.60">
    <property type="entry name" value="ARID DNA-binding domain"/>
    <property type="match status" value="1"/>
</dbReference>
<feature type="compositionally biased region" description="Basic and acidic residues" evidence="5">
    <location>
        <begin position="714"/>
        <end position="729"/>
    </location>
</feature>
<dbReference type="Gene3D" id="3.30.160.60">
    <property type="entry name" value="Classic Zinc Finger"/>
    <property type="match status" value="1"/>
</dbReference>
<feature type="compositionally biased region" description="Polar residues" evidence="5">
    <location>
        <begin position="860"/>
        <end position="869"/>
    </location>
</feature>
<dbReference type="PANTHER" id="PTHR22970:SF14">
    <property type="entry name" value="AT-RICH INTERACTIVE DOMAIN-CONTAINING PROTEIN 2"/>
    <property type="match status" value="1"/>
</dbReference>
<dbReference type="SMART" id="SM00355">
    <property type="entry name" value="ZnF_C2H2"/>
    <property type="match status" value="2"/>
</dbReference>
<proteinExistence type="predicted"/>
<keyword evidence="1" id="KW-0156">Chromatin regulator</keyword>
<evidence type="ECO:0000313" key="9">
    <source>
        <dbReference type="Proteomes" id="UP000659654"/>
    </source>
</evidence>
<evidence type="ECO:0000256" key="3">
    <source>
        <dbReference type="ARBA" id="ARBA00023163"/>
    </source>
</evidence>
<comment type="caution">
    <text evidence="8">The sequence shown here is derived from an EMBL/GenBank/DDBJ whole genome shotgun (WGS) entry which is preliminary data.</text>
</comment>
<feature type="domain" description="ARID" evidence="6">
    <location>
        <begin position="24"/>
        <end position="117"/>
    </location>
</feature>
<dbReference type="InterPro" id="IPR036431">
    <property type="entry name" value="ARID_dom_sf"/>
</dbReference>
<evidence type="ECO:0000256" key="2">
    <source>
        <dbReference type="ARBA" id="ARBA00023015"/>
    </source>
</evidence>
<evidence type="ECO:0000256" key="4">
    <source>
        <dbReference type="ARBA" id="ARBA00023242"/>
    </source>
</evidence>
<dbReference type="SMART" id="SM00501">
    <property type="entry name" value="BRIGHT"/>
    <property type="match status" value="1"/>
</dbReference>
<feature type="region of interest" description="Disordered" evidence="5">
    <location>
        <begin position="775"/>
        <end position="869"/>
    </location>
</feature>
<dbReference type="SUPFAM" id="SSF46774">
    <property type="entry name" value="ARID-like"/>
    <property type="match status" value="1"/>
</dbReference>
<protein>
    <submittedName>
        <fullName evidence="8">(pine wood nematode) hypothetical protein</fullName>
    </submittedName>
</protein>
<keyword evidence="3" id="KW-0804">Transcription</keyword>
<dbReference type="EMBL" id="CAJFDI010000002">
    <property type="protein sequence ID" value="CAD5215641.1"/>
    <property type="molecule type" value="Genomic_DNA"/>
</dbReference>
<dbReference type="GO" id="GO:0003677">
    <property type="term" value="F:DNA binding"/>
    <property type="evidence" value="ECO:0007669"/>
    <property type="project" value="InterPro"/>
</dbReference>
<feature type="region of interest" description="Disordered" evidence="5">
    <location>
        <begin position="705"/>
        <end position="742"/>
    </location>
</feature>
<dbReference type="Pfam" id="PF01388">
    <property type="entry name" value="ARID"/>
    <property type="match status" value="1"/>
</dbReference>
<dbReference type="InterPro" id="IPR001606">
    <property type="entry name" value="ARID_dom"/>
</dbReference>
<dbReference type="EMBL" id="CAJFCV020000002">
    <property type="protein sequence ID" value="CAG9097610.1"/>
    <property type="molecule type" value="Genomic_DNA"/>
</dbReference>
<dbReference type="Proteomes" id="UP000659654">
    <property type="component" value="Unassembled WGS sequence"/>
</dbReference>
<dbReference type="PROSITE" id="PS51526">
    <property type="entry name" value="RFX_DBD"/>
    <property type="match status" value="1"/>
</dbReference>
<dbReference type="PROSITE" id="PS51011">
    <property type="entry name" value="ARID"/>
    <property type="match status" value="1"/>
</dbReference>
<evidence type="ECO:0000259" key="7">
    <source>
        <dbReference type="PROSITE" id="PS51526"/>
    </source>
</evidence>
<dbReference type="InterPro" id="IPR013087">
    <property type="entry name" value="Znf_C2H2_type"/>
</dbReference>
<evidence type="ECO:0000256" key="1">
    <source>
        <dbReference type="ARBA" id="ARBA00022853"/>
    </source>
</evidence>
<evidence type="ECO:0000313" key="8">
    <source>
        <dbReference type="EMBL" id="CAD5215641.1"/>
    </source>
</evidence>
<dbReference type="Pfam" id="PF02257">
    <property type="entry name" value="RFX_DNA_binding"/>
    <property type="match status" value="1"/>
</dbReference>
<keyword evidence="4" id="KW-0539">Nucleus</keyword>
<keyword evidence="9" id="KW-1185">Reference proteome</keyword>
<dbReference type="AlphaFoldDB" id="A0A7I8WRF3"/>
<dbReference type="InterPro" id="IPR016024">
    <property type="entry name" value="ARM-type_fold"/>
</dbReference>
<accession>A0A7I8WRF3</accession>
<organism evidence="8 9">
    <name type="scientific">Bursaphelenchus xylophilus</name>
    <name type="common">Pinewood nematode worm</name>
    <name type="synonym">Aphelenchoides xylophilus</name>
    <dbReference type="NCBI Taxonomy" id="6326"/>
    <lineage>
        <taxon>Eukaryota</taxon>
        <taxon>Metazoa</taxon>
        <taxon>Ecdysozoa</taxon>
        <taxon>Nematoda</taxon>
        <taxon>Chromadorea</taxon>
        <taxon>Rhabditida</taxon>
        <taxon>Tylenchina</taxon>
        <taxon>Tylenchomorpha</taxon>
        <taxon>Aphelenchoidea</taxon>
        <taxon>Aphelenchoididae</taxon>
        <taxon>Bursaphelenchus</taxon>
    </lineage>
</organism>
<keyword evidence="2" id="KW-0805">Transcription regulation</keyword>
<dbReference type="SMART" id="SM01014">
    <property type="entry name" value="ARID"/>
    <property type="match status" value="1"/>
</dbReference>
<dbReference type="CDD" id="cd16100">
    <property type="entry name" value="ARID"/>
    <property type="match status" value="1"/>
</dbReference>
<dbReference type="Proteomes" id="UP000582659">
    <property type="component" value="Unassembled WGS sequence"/>
</dbReference>